<name>A0A7D9H2V4_DEKBR</name>
<sequence>MSWEDENFEIPADTNAAVADDWEQEAEGGDDDKPLLESWDVDIDELEKQKKEKEAKEKAEKAALKKKQKEALERKKKKKSGKPTLLKIDKVDESTRRKMLKEAQVKEDMKNAADLFAGMQITNNKDENGDDEDLDKFLEGDEEDEDSPSGTITVDTPLDVHPLFKAEDKDEYVKLRKALEAEMKKLAQGNPLLYANNLAIDLVVSMCQPLKVEQTRKVISTLNVQIRNKLKEERQARLSKTGGTSLGGAGKKKAKGKRVNFGSSGFRKDDIGGMLADEGVGGDDFGDDDFM</sequence>
<evidence type="ECO:0000313" key="10">
    <source>
        <dbReference type="Proteomes" id="UP000568158"/>
    </source>
</evidence>
<reference evidence="7" key="3">
    <citation type="submission" date="2020-10" db="EMBL/GenBank/DDBJ databases">
        <authorList>
            <person name="Palmer J.M."/>
        </authorList>
    </citation>
    <scope>NUCLEOTIDE SEQUENCE</scope>
    <source>
        <strain evidence="7">UCD 2041</strain>
    </source>
</reference>
<feature type="compositionally biased region" description="Basic and acidic residues" evidence="5">
    <location>
        <begin position="50"/>
        <end position="73"/>
    </location>
</feature>
<dbReference type="EMBL" id="CP063130">
    <property type="protein sequence ID" value="QOU18254.1"/>
    <property type="molecule type" value="Genomic_DNA"/>
</dbReference>
<reference evidence="7" key="4">
    <citation type="journal article" name="BMC Genomics">
        <title>New genome assemblies reveal patterns of domestication and adaptation across Brettanomyces (Dekkera) species.</title>
        <authorList>
            <person name="Roach M.J."/>
            <person name="Borneman A.R."/>
        </authorList>
    </citation>
    <scope>NUCLEOTIDE SEQUENCE</scope>
    <source>
        <strain evidence="7">UCD 2041</strain>
    </source>
</reference>
<keyword evidence="3" id="KW-0648">Protein biosynthesis</keyword>
<dbReference type="GO" id="GO:0003743">
    <property type="term" value="F:translation initiation factor activity"/>
    <property type="evidence" value="ECO:0007669"/>
    <property type="project" value="UniProtKB-KW"/>
</dbReference>
<feature type="compositionally biased region" description="Acidic residues" evidence="5">
    <location>
        <begin position="280"/>
        <end position="291"/>
    </location>
</feature>
<dbReference type="GO" id="GO:0005852">
    <property type="term" value="C:eukaryotic translation initiation factor 3 complex"/>
    <property type="evidence" value="ECO:0007669"/>
    <property type="project" value="InterPro"/>
</dbReference>
<keyword evidence="9" id="KW-1185">Reference proteome</keyword>
<reference evidence="6 10" key="2">
    <citation type="journal article" date="2020" name="Appl. Microbiol. Biotechnol.">
        <title>Targeted gene deletion in Brettanomyces bruxellensis with an expression-free CRISPR-Cas9 system.</title>
        <authorList>
            <person name="Varela C."/>
            <person name="Bartel C."/>
            <person name="Onetto C."/>
            <person name="Borneman A."/>
        </authorList>
    </citation>
    <scope>NUCLEOTIDE SEQUENCE [LARGE SCALE GENOMIC DNA]</scope>
    <source>
        <strain evidence="6 10">AWRI1613</strain>
    </source>
</reference>
<dbReference type="Gene3D" id="1.10.246.60">
    <property type="entry name" value="Eukaryotic translation initiation factor 3 like domains"/>
    <property type="match status" value="1"/>
</dbReference>
<feature type="region of interest" description="Disordered" evidence="5">
    <location>
        <begin position="50"/>
        <end position="90"/>
    </location>
</feature>
<feature type="compositionally biased region" description="Acidic residues" evidence="5">
    <location>
        <begin position="128"/>
        <end position="147"/>
    </location>
</feature>
<evidence type="ECO:0000313" key="9">
    <source>
        <dbReference type="Proteomes" id="UP000478008"/>
    </source>
</evidence>
<dbReference type="EMBL" id="JABCYN010000040">
    <property type="protein sequence ID" value="KAF6007940.1"/>
    <property type="molecule type" value="Genomic_DNA"/>
</dbReference>
<protein>
    <recommendedName>
        <fullName evidence="4">Eukaryotic translation initiation factor 3 30 kDa subunit</fullName>
    </recommendedName>
</protein>
<dbReference type="OrthoDB" id="20381at2759"/>
<dbReference type="Proteomes" id="UP000568158">
    <property type="component" value="Unassembled WGS sequence"/>
</dbReference>
<evidence type="ECO:0000256" key="3">
    <source>
        <dbReference type="ARBA" id="ARBA00022917"/>
    </source>
</evidence>
<dbReference type="PANTHER" id="PTHR21681">
    <property type="entry name" value="EUKARYOTIC TRANSLATION INITIATION FACTOR 3 SUBUNIT J"/>
    <property type="match status" value="1"/>
</dbReference>
<dbReference type="Proteomes" id="UP000478008">
    <property type="component" value="Unassembled WGS sequence"/>
</dbReference>
<accession>A0A7D9H2V4</accession>
<evidence type="ECO:0000313" key="6">
    <source>
        <dbReference type="EMBL" id="KAF6007940.1"/>
    </source>
</evidence>
<evidence type="ECO:0000256" key="2">
    <source>
        <dbReference type="ARBA" id="ARBA00022540"/>
    </source>
</evidence>
<keyword evidence="2" id="KW-0396">Initiation factor</keyword>
<dbReference type="InterPro" id="IPR013906">
    <property type="entry name" value="eIF3j"/>
</dbReference>
<evidence type="ECO:0000256" key="5">
    <source>
        <dbReference type="SAM" id="MobiDB-lite"/>
    </source>
</evidence>
<gene>
    <name evidence="8" type="primary">HCR1</name>
    <name evidence="7" type="ORF">BRETT_005316</name>
    <name evidence="8" type="ORF">DEBR0S4_00804G</name>
    <name evidence="6" type="ORF">HII12_004352</name>
</gene>
<feature type="region of interest" description="Disordered" evidence="5">
    <location>
        <begin position="1"/>
        <end position="38"/>
    </location>
</feature>
<evidence type="ECO:0000313" key="7">
    <source>
        <dbReference type="EMBL" id="QOU18254.1"/>
    </source>
</evidence>
<dbReference type="PANTHER" id="PTHR21681:SF0">
    <property type="entry name" value="EUKARYOTIC TRANSLATION INITIATION FACTOR 3 SUBUNIT J"/>
    <property type="match status" value="1"/>
</dbReference>
<keyword evidence="1" id="KW-0963">Cytoplasm</keyword>
<evidence type="ECO:0000256" key="1">
    <source>
        <dbReference type="ARBA" id="ARBA00022490"/>
    </source>
</evidence>
<feature type="region of interest" description="Disordered" evidence="5">
    <location>
        <begin position="121"/>
        <end position="153"/>
    </location>
</feature>
<evidence type="ECO:0000313" key="8">
    <source>
        <dbReference type="EMBL" id="VUG18724.1"/>
    </source>
</evidence>
<reference evidence="8 9" key="1">
    <citation type="submission" date="2019-07" db="EMBL/GenBank/DDBJ databases">
        <authorList>
            <person name="Friedrich A."/>
            <person name="Schacherer J."/>
        </authorList>
    </citation>
    <scope>NUCLEOTIDE SEQUENCE [LARGE SCALE GENOMIC DNA]</scope>
</reference>
<proteinExistence type="predicted"/>
<evidence type="ECO:0000256" key="4">
    <source>
        <dbReference type="ARBA" id="ARBA00029904"/>
    </source>
</evidence>
<dbReference type="AlphaFoldDB" id="A0A7D9H2V4"/>
<dbReference type="Pfam" id="PF08597">
    <property type="entry name" value="eIF3_subunit"/>
    <property type="match status" value="1"/>
</dbReference>
<dbReference type="InterPro" id="IPR023194">
    <property type="entry name" value="eIF3-like_dom_sf"/>
</dbReference>
<dbReference type="EMBL" id="CABFWN010000004">
    <property type="protein sequence ID" value="VUG18724.1"/>
    <property type="molecule type" value="Genomic_DNA"/>
</dbReference>
<organism evidence="8 9">
    <name type="scientific">Dekkera bruxellensis</name>
    <name type="common">Brettanomyces custersii</name>
    <dbReference type="NCBI Taxonomy" id="5007"/>
    <lineage>
        <taxon>Eukaryota</taxon>
        <taxon>Fungi</taxon>
        <taxon>Dikarya</taxon>
        <taxon>Ascomycota</taxon>
        <taxon>Saccharomycotina</taxon>
        <taxon>Pichiomycetes</taxon>
        <taxon>Pichiales</taxon>
        <taxon>Pichiaceae</taxon>
        <taxon>Brettanomyces</taxon>
    </lineage>
</organism>
<feature type="region of interest" description="Disordered" evidence="5">
    <location>
        <begin position="235"/>
        <end position="291"/>
    </location>
</feature>
<dbReference type="Proteomes" id="UP000663131">
    <property type="component" value="Chromosome 2"/>
</dbReference>
<feature type="compositionally biased region" description="Acidic residues" evidence="5">
    <location>
        <begin position="20"/>
        <end position="30"/>
    </location>
</feature>